<dbReference type="SUPFAM" id="SSF47616">
    <property type="entry name" value="GST C-terminal domain-like"/>
    <property type="match status" value="1"/>
</dbReference>
<dbReference type="InterPro" id="IPR040079">
    <property type="entry name" value="Glutathione_S-Trfase"/>
</dbReference>
<evidence type="ECO:0000259" key="2">
    <source>
        <dbReference type="PROSITE" id="PS50404"/>
    </source>
</evidence>
<sequence>MAPTLYMLPASPPCRAVVMTAKALGVEFVEKGIYFFRDDNVKKEFCKINPQHTIPTLVDEDGSVFWDSHAIMAYLVAKYAKNDSLYPQDIKKRAIVNQRLFFESSVIFFHMKNIACSILLDGKNFIESEEKEPLLESLKVLEKFLEDSEWMAGNSLTIADYSLVSSIASVNNVIPIDPEKYPKLIAWFQKCKELPEYEVTRKGQEEGAAMLNARLNMSFGKKYQ</sequence>
<dbReference type="InterPro" id="IPR036249">
    <property type="entry name" value="Thioredoxin-like_sf"/>
</dbReference>
<gene>
    <name evidence="4" type="primary">GLEAN_04941</name>
    <name evidence="4" type="ORF">TcasGA2_TC004941</name>
</gene>
<dbReference type="PANTHER" id="PTHR43969:SF8">
    <property type="entry name" value="GLUTATHIONE S TRANSFERASE E13, ISOFORM A-RELATED"/>
    <property type="match status" value="1"/>
</dbReference>
<dbReference type="STRING" id="7070.D6WCV3"/>
<dbReference type="Pfam" id="PF00043">
    <property type="entry name" value="GST_C"/>
    <property type="match status" value="1"/>
</dbReference>
<dbReference type="OMA" id="EVNIMAG"/>
<protein>
    <submittedName>
        <fullName evidence="4">Glutathione S-transferase 1-1-like Protein</fullName>
    </submittedName>
</protein>
<dbReference type="KEGG" id="tca:655250"/>
<comment type="subunit">
    <text evidence="1">Homodimer.</text>
</comment>
<dbReference type="FunFam" id="1.20.1050.10:FF:000007">
    <property type="entry name" value="Glutathione S-transferase 1-1"/>
    <property type="match status" value="1"/>
</dbReference>
<dbReference type="SFLD" id="SFLDS00019">
    <property type="entry name" value="Glutathione_Transferase_(cytos"/>
    <property type="match status" value="1"/>
</dbReference>
<evidence type="ECO:0000313" key="4">
    <source>
        <dbReference type="EMBL" id="EEZ99065.1"/>
    </source>
</evidence>
<accession>D6WCV3</accession>
<reference evidence="4 5" key="2">
    <citation type="journal article" date="2010" name="Nucleic Acids Res.">
        <title>BeetleBase in 2010: revisions to provide comprehensive genomic information for Tribolium castaneum.</title>
        <authorList>
            <person name="Kim H.S."/>
            <person name="Murphy T."/>
            <person name="Xia J."/>
            <person name="Caragea D."/>
            <person name="Park Y."/>
            <person name="Beeman R.W."/>
            <person name="Lorenzen M.D."/>
            <person name="Butcher S."/>
            <person name="Manak J.R."/>
            <person name="Brown S.J."/>
        </authorList>
    </citation>
    <scope>GENOME REANNOTATION</scope>
    <source>
        <strain evidence="4 5">Georgia GA2</strain>
    </source>
</reference>
<dbReference type="OrthoDB" id="2309723at2759"/>
<evidence type="ECO:0000313" key="5">
    <source>
        <dbReference type="Proteomes" id="UP000007266"/>
    </source>
</evidence>
<dbReference type="CDD" id="cd03177">
    <property type="entry name" value="GST_C_Delta_Epsilon"/>
    <property type="match status" value="1"/>
</dbReference>
<dbReference type="Proteomes" id="UP000007266">
    <property type="component" value="Linkage group 2"/>
</dbReference>
<feature type="domain" description="GST C-terminal" evidence="3">
    <location>
        <begin position="89"/>
        <end position="219"/>
    </location>
</feature>
<reference evidence="4 5" key="1">
    <citation type="journal article" date="2008" name="Nature">
        <title>The genome of the model beetle and pest Tribolium castaneum.</title>
        <authorList>
            <consortium name="Tribolium Genome Sequencing Consortium"/>
            <person name="Richards S."/>
            <person name="Gibbs R.A."/>
            <person name="Weinstock G.M."/>
            <person name="Brown S.J."/>
            <person name="Denell R."/>
            <person name="Beeman R.W."/>
            <person name="Gibbs R."/>
            <person name="Beeman R.W."/>
            <person name="Brown S.J."/>
            <person name="Bucher G."/>
            <person name="Friedrich M."/>
            <person name="Grimmelikhuijzen C.J."/>
            <person name="Klingler M."/>
            <person name="Lorenzen M."/>
            <person name="Richards S."/>
            <person name="Roth S."/>
            <person name="Schroder R."/>
            <person name="Tautz D."/>
            <person name="Zdobnov E.M."/>
            <person name="Muzny D."/>
            <person name="Gibbs R.A."/>
            <person name="Weinstock G.M."/>
            <person name="Attaway T."/>
            <person name="Bell S."/>
            <person name="Buhay C.J."/>
            <person name="Chandrabose M.N."/>
            <person name="Chavez D."/>
            <person name="Clerk-Blankenburg K.P."/>
            <person name="Cree A."/>
            <person name="Dao M."/>
            <person name="Davis C."/>
            <person name="Chacko J."/>
            <person name="Dinh H."/>
            <person name="Dugan-Rocha S."/>
            <person name="Fowler G."/>
            <person name="Garner T.T."/>
            <person name="Garnes J."/>
            <person name="Gnirke A."/>
            <person name="Hawes A."/>
            <person name="Hernandez J."/>
            <person name="Hines S."/>
            <person name="Holder M."/>
            <person name="Hume J."/>
            <person name="Jhangiani S.N."/>
            <person name="Joshi V."/>
            <person name="Khan Z.M."/>
            <person name="Jackson L."/>
            <person name="Kovar C."/>
            <person name="Kowis A."/>
            <person name="Lee S."/>
            <person name="Lewis L.R."/>
            <person name="Margolis J."/>
            <person name="Morgan M."/>
            <person name="Nazareth L.V."/>
            <person name="Nguyen N."/>
            <person name="Okwuonu G."/>
            <person name="Parker D."/>
            <person name="Richards S."/>
            <person name="Ruiz S.J."/>
            <person name="Santibanez J."/>
            <person name="Savard J."/>
            <person name="Scherer S.E."/>
            <person name="Schneider B."/>
            <person name="Sodergren E."/>
            <person name="Tautz D."/>
            <person name="Vattahil S."/>
            <person name="Villasana D."/>
            <person name="White C.S."/>
            <person name="Wright R."/>
            <person name="Park Y."/>
            <person name="Beeman R.W."/>
            <person name="Lord J."/>
            <person name="Oppert B."/>
            <person name="Lorenzen M."/>
            <person name="Brown S."/>
            <person name="Wang L."/>
            <person name="Savard J."/>
            <person name="Tautz D."/>
            <person name="Richards S."/>
            <person name="Weinstock G."/>
            <person name="Gibbs R.A."/>
            <person name="Liu Y."/>
            <person name="Worley K."/>
            <person name="Weinstock G."/>
            <person name="Elsik C.G."/>
            <person name="Reese J.T."/>
            <person name="Elhaik E."/>
            <person name="Landan G."/>
            <person name="Graur D."/>
            <person name="Arensburger P."/>
            <person name="Atkinson P."/>
            <person name="Beeman R.W."/>
            <person name="Beidler J."/>
            <person name="Brown S.J."/>
            <person name="Demuth J.P."/>
            <person name="Drury D.W."/>
            <person name="Du Y.Z."/>
            <person name="Fujiwara H."/>
            <person name="Lorenzen M."/>
            <person name="Maselli V."/>
            <person name="Osanai M."/>
            <person name="Park Y."/>
            <person name="Robertson H.M."/>
            <person name="Tu Z."/>
            <person name="Wang J.J."/>
            <person name="Wang S."/>
            <person name="Richards S."/>
            <person name="Song H."/>
            <person name="Zhang L."/>
            <person name="Sodergren E."/>
            <person name="Werner D."/>
            <person name="Stanke M."/>
            <person name="Morgenstern B."/>
            <person name="Solovyev V."/>
            <person name="Kosarev P."/>
            <person name="Brown G."/>
            <person name="Chen H.C."/>
            <person name="Ermolaeva O."/>
            <person name="Hlavina W."/>
            <person name="Kapustin Y."/>
            <person name="Kiryutin B."/>
            <person name="Kitts P."/>
            <person name="Maglott D."/>
            <person name="Pruitt K."/>
            <person name="Sapojnikov V."/>
            <person name="Souvorov A."/>
            <person name="Mackey A.J."/>
            <person name="Waterhouse R.M."/>
            <person name="Wyder S."/>
            <person name="Zdobnov E.M."/>
            <person name="Zdobnov E.M."/>
            <person name="Wyder S."/>
            <person name="Kriventseva E.V."/>
            <person name="Kadowaki T."/>
            <person name="Bork P."/>
            <person name="Aranda M."/>
            <person name="Bao R."/>
            <person name="Beermann A."/>
            <person name="Berns N."/>
            <person name="Bolognesi R."/>
            <person name="Bonneton F."/>
            <person name="Bopp D."/>
            <person name="Brown S.J."/>
            <person name="Bucher G."/>
            <person name="Butts T."/>
            <person name="Chaumot A."/>
            <person name="Denell R.E."/>
            <person name="Ferrier D.E."/>
            <person name="Friedrich M."/>
            <person name="Gordon C.M."/>
            <person name="Jindra M."/>
            <person name="Klingler M."/>
            <person name="Lan Q."/>
            <person name="Lattorff H.M."/>
            <person name="Laudet V."/>
            <person name="von Levetsow C."/>
            <person name="Liu Z."/>
            <person name="Lutz R."/>
            <person name="Lynch J.A."/>
            <person name="da Fonseca R.N."/>
            <person name="Posnien N."/>
            <person name="Reuter R."/>
            <person name="Roth S."/>
            <person name="Savard J."/>
            <person name="Schinko J.B."/>
            <person name="Schmitt C."/>
            <person name="Schoppmeier M."/>
            <person name="Schroder R."/>
            <person name="Shippy T.D."/>
            <person name="Simonnet F."/>
            <person name="Marques-Souza H."/>
            <person name="Tautz D."/>
            <person name="Tomoyasu Y."/>
            <person name="Trauner J."/>
            <person name="Van der Zee M."/>
            <person name="Vervoort M."/>
            <person name="Wittkopp N."/>
            <person name="Wimmer E.A."/>
            <person name="Yang X."/>
            <person name="Jones A.K."/>
            <person name="Sattelle D.B."/>
            <person name="Ebert P.R."/>
            <person name="Nelson D."/>
            <person name="Scott J.G."/>
            <person name="Beeman R.W."/>
            <person name="Muthukrishnan S."/>
            <person name="Kramer K.J."/>
            <person name="Arakane Y."/>
            <person name="Beeman R.W."/>
            <person name="Zhu Q."/>
            <person name="Hogenkamp D."/>
            <person name="Dixit R."/>
            <person name="Oppert B."/>
            <person name="Jiang H."/>
            <person name="Zou Z."/>
            <person name="Marshall J."/>
            <person name="Elpidina E."/>
            <person name="Vinokurov K."/>
            <person name="Oppert C."/>
            <person name="Zou Z."/>
            <person name="Evans J."/>
            <person name="Lu Z."/>
            <person name="Zhao P."/>
            <person name="Sumathipala N."/>
            <person name="Altincicek B."/>
            <person name="Vilcinskas A."/>
            <person name="Williams M."/>
            <person name="Hultmark D."/>
            <person name="Hetru C."/>
            <person name="Jiang H."/>
            <person name="Grimmelikhuijzen C.J."/>
            <person name="Hauser F."/>
            <person name="Cazzamali G."/>
            <person name="Williamson M."/>
            <person name="Park Y."/>
            <person name="Li B."/>
            <person name="Tanaka Y."/>
            <person name="Predel R."/>
            <person name="Neupert S."/>
            <person name="Schachtner J."/>
            <person name="Verleyen P."/>
            <person name="Raible F."/>
            <person name="Bork P."/>
            <person name="Friedrich M."/>
            <person name="Walden K.K."/>
            <person name="Robertson H.M."/>
            <person name="Angeli S."/>
            <person name="Foret S."/>
            <person name="Bucher G."/>
            <person name="Schuetz S."/>
            <person name="Maleszka R."/>
            <person name="Wimmer E.A."/>
            <person name="Beeman R.W."/>
            <person name="Lorenzen M."/>
            <person name="Tomoyasu Y."/>
            <person name="Miller S.C."/>
            <person name="Grossmann D."/>
            <person name="Bucher G."/>
        </authorList>
    </citation>
    <scope>NUCLEOTIDE SEQUENCE [LARGE SCALE GENOMIC DNA]</scope>
    <source>
        <strain evidence="4 5">Georgia GA2</strain>
    </source>
</reference>
<dbReference type="PROSITE" id="PS50404">
    <property type="entry name" value="GST_NTER"/>
    <property type="match status" value="1"/>
</dbReference>
<dbReference type="EMBL" id="KQ971311">
    <property type="protein sequence ID" value="EEZ99065.1"/>
    <property type="molecule type" value="Genomic_DNA"/>
</dbReference>
<dbReference type="InterPro" id="IPR036282">
    <property type="entry name" value="Glutathione-S-Trfase_C_sf"/>
</dbReference>
<dbReference type="GO" id="GO:0006749">
    <property type="term" value="P:glutathione metabolic process"/>
    <property type="evidence" value="ECO:0000318"/>
    <property type="project" value="GO_Central"/>
</dbReference>
<dbReference type="PhylomeDB" id="D6WCV3"/>
<dbReference type="AlphaFoldDB" id="D6WCV3"/>
<dbReference type="PANTHER" id="PTHR43969">
    <property type="entry name" value="GLUTATHIONE S TRANSFERASE D10, ISOFORM A-RELATED"/>
    <property type="match status" value="1"/>
</dbReference>
<dbReference type="InterPro" id="IPR004046">
    <property type="entry name" value="GST_C"/>
</dbReference>
<organism evidence="4 5">
    <name type="scientific">Tribolium castaneum</name>
    <name type="common">Red flour beetle</name>
    <dbReference type="NCBI Taxonomy" id="7070"/>
    <lineage>
        <taxon>Eukaryota</taxon>
        <taxon>Metazoa</taxon>
        <taxon>Ecdysozoa</taxon>
        <taxon>Arthropoda</taxon>
        <taxon>Hexapoda</taxon>
        <taxon>Insecta</taxon>
        <taxon>Pterygota</taxon>
        <taxon>Neoptera</taxon>
        <taxon>Endopterygota</taxon>
        <taxon>Coleoptera</taxon>
        <taxon>Polyphaga</taxon>
        <taxon>Cucujiformia</taxon>
        <taxon>Tenebrionidae</taxon>
        <taxon>Tenebrionidae incertae sedis</taxon>
        <taxon>Tribolium</taxon>
    </lineage>
</organism>
<dbReference type="eggNOG" id="KOG0867">
    <property type="taxonomic scope" value="Eukaryota"/>
</dbReference>
<dbReference type="PROSITE" id="PS50405">
    <property type="entry name" value="GST_CTER"/>
    <property type="match status" value="1"/>
</dbReference>
<dbReference type="Gene3D" id="1.20.1050.10">
    <property type="match status" value="1"/>
</dbReference>
<dbReference type="SFLD" id="SFLDG00358">
    <property type="entry name" value="Main_(cytGST)"/>
    <property type="match status" value="1"/>
</dbReference>
<keyword evidence="5" id="KW-1185">Reference proteome</keyword>
<dbReference type="GO" id="GO:0004364">
    <property type="term" value="F:glutathione transferase activity"/>
    <property type="evidence" value="ECO:0000318"/>
    <property type="project" value="GO_Central"/>
</dbReference>
<dbReference type="PROSITE" id="PS51354">
    <property type="entry name" value="GLUTAREDOXIN_2"/>
    <property type="match status" value="1"/>
</dbReference>
<dbReference type="InterPro" id="IPR004045">
    <property type="entry name" value="Glutathione_S-Trfase_N"/>
</dbReference>
<dbReference type="CDD" id="cd03045">
    <property type="entry name" value="GST_N_Delta_Epsilon"/>
    <property type="match status" value="1"/>
</dbReference>
<evidence type="ECO:0000256" key="1">
    <source>
        <dbReference type="ARBA" id="ARBA00011738"/>
    </source>
</evidence>
<dbReference type="HOGENOM" id="CLU_011226_2_1_1"/>
<feature type="domain" description="GST N-terminal" evidence="2">
    <location>
        <begin position="1"/>
        <end position="83"/>
    </location>
</feature>
<dbReference type="SFLD" id="SFLDG01153">
    <property type="entry name" value="Main.4:_Theta-like"/>
    <property type="match status" value="1"/>
</dbReference>
<dbReference type="FunFam" id="3.40.30.10:FF:000034">
    <property type="entry name" value="glutathione S-transferase 1"/>
    <property type="match status" value="1"/>
</dbReference>
<dbReference type="Pfam" id="PF13409">
    <property type="entry name" value="GST_N_2"/>
    <property type="match status" value="1"/>
</dbReference>
<proteinExistence type="predicted"/>
<dbReference type="InterPro" id="IPR010987">
    <property type="entry name" value="Glutathione-S-Trfase_C-like"/>
</dbReference>
<dbReference type="SUPFAM" id="SSF52833">
    <property type="entry name" value="Thioredoxin-like"/>
    <property type="match status" value="1"/>
</dbReference>
<evidence type="ECO:0000259" key="3">
    <source>
        <dbReference type="PROSITE" id="PS50405"/>
    </source>
</evidence>
<name>D6WCV3_TRICA</name>
<dbReference type="Gene3D" id="3.40.30.10">
    <property type="entry name" value="Glutaredoxin"/>
    <property type="match status" value="1"/>
</dbReference>